<feature type="domain" description="DUF4219" evidence="2">
    <location>
        <begin position="28"/>
        <end position="51"/>
    </location>
</feature>
<dbReference type="PANTHER" id="PTHR24121:SF21">
    <property type="entry name" value="ANKYRIN REPEAT FAMILY PROTEIN"/>
    <property type="match status" value="1"/>
</dbReference>
<dbReference type="RefSeq" id="XP_060675996.1">
    <property type="nucleotide sequence ID" value="XM_060820013.1"/>
</dbReference>
<protein>
    <submittedName>
        <fullName evidence="4">Uncharacterized protein LOC125421520 isoform X1</fullName>
    </submittedName>
</protein>
<accession>A0ABM4AGY7</accession>
<dbReference type="PROSITE" id="PS50088">
    <property type="entry name" value="ANK_REPEAT"/>
    <property type="match status" value="1"/>
</dbReference>
<dbReference type="Pfam" id="PF12796">
    <property type="entry name" value="Ank_2"/>
    <property type="match status" value="1"/>
</dbReference>
<dbReference type="SMART" id="SM00248">
    <property type="entry name" value="ANK"/>
    <property type="match status" value="3"/>
</dbReference>
<feature type="repeat" description="ANK" evidence="1">
    <location>
        <begin position="169"/>
        <end position="191"/>
    </location>
</feature>
<evidence type="ECO:0000313" key="3">
    <source>
        <dbReference type="Proteomes" id="UP001652623"/>
    </source>
</evidence>
<dbReference type="Gene3D" id="1.25.40.20">
    <property type="entry name" value="Ankyrin repeat-containing domain"/>
    <property type="match status" value="1"/>
</dbReference>
<keyword evidence="1" id="KW-0040">ANK repeat</keyword>
<dbReference type="SUPFAM" id="SSF48403">
    <property type="entry name" value="Ankyrin repeat"/>
    <property type="match status" value="1"/>
</dbReference>
<dbReference type="InterPro" id="IPR025314">
    <property type="entry name" value="DUF4219"/>
</dbReference>
<organism evidence="3 4">
    <name type="scientific">Ziziphus jujuba</name>
    <name type="common">Chinese jujube</name>
    <name type="synonym">Ziziphus sativa</name>
    <dbReference type="NCBI Taxonomy" id="326968"/>
    <lineage>
        <taxon>Eukaryota</taxon>
        <taxon>Viridiplantae</taxon>
        <taxon>Streptophyta</taxon>
        <taxon>Embryophyta</taxon>
        <taxon>Tracheophyta</taxon>
        <taxon>Spermatophyta</taxon>
        <taxon>Magnoliopsida</taxon>
        <taxon>eudicotyledons</taxon>
        <taxon>Gunneridae</taxon>
        <taxon>Pentapetalae</taxon>
        <taxon>rosids</taxon>
        <taxon>fabids</taxon>
        <taxon>Rosales</taxon>
        <taxon>Rhamnaceae</taxon>
        <taxon>Paliureae</taxon>
        <taxon>Ziziphus</taxon>
    </lineage>
</organism>
<keyword evidence="3" id="KW-1185">Reference proteome</keyword>
<reference evidence="4" key="1">
    <citation type="submission" date="2025-08" db="UniProtKB">
        <authorList>
            <consortium name="RefSeq"/>
        </authorList>
    </citation>
    <scope>IDENTIFICATION</scope>
    <source>
        <tissue evidence="4">Seedling</tissue>
    </source>
</reference>
<dbReference type="InterPro" id="IPR036770">
    <property type="entry name" value="Ankyrin_rpt-contain_sf"/>
</dbReference>
<gene>
    <name evidence="4" type="primary">LOC125421520</name>
</gene>
<evidence type="ECO:0000256" key="1">
    <source>
        <dbReference type="PROSITE-ProRule" id="PRU00023"/>
    </source>
</evidence>
<dbReference type="PROSITE" id="PS50297">
    <property type="entry name" value="ANK_REP_REGION"/>
    <property type="match status" value="1"/>
</dbReference>
<dbReference type="GeneID" id="125421520"/>
<sequence>MLTDDQRSMSTKNGAVLSTQIVPEVLINKENYEEWSIRLRTYLMAQDVWDVLEPTPTFVDVWDVAVEMAWKRKNATALHAIHISCGPDAVSLIEHITNAKEAWDKLAESMVMAGPEPLIQAAIQENAISTDWVRQLEPLYNAVQDGDYNATKQIIETNPGVARARITFSRRTALHVAAMAGHMSIVKLLVQAMFPKDLEITDDDGFTALAVAIISNATRSIAECMVTKNARILTNGLPLQS</sequence>
<evidence type="ECO:0000313" key="4">
    <source>
        <dbReference type="RefSeq" id="XP_060675996.1"/>
    </source>
</evidence>
<name>A0ABM4AGY7_ZIZJJ</name>
<dbReference type="Proteomes" id="UP001652623">
    <property type="component" value="Chromosome 8"/>
</dbReference>
<evidence type="ECO:0000259" key="2">
    <source>
        <dbReference type="Pfam" id="PF13961"/>
    </source>
</evidence>
<proteinExistence type="predicted"/>
<dbReference type="Pfam" id="PF13961">
    <property type="entry name" value="DUF4219"/>
    <property type="match status" value="1"/>
</dbReference>
<dbReference type="PANTHER" id="PTHR24121">
    <property type="entry name" value="NO MECHANORECEPTOR POTENTIAL C, ISOFORM D-RELATED"/>
    <property type="match status" value="1"/>
</dbReference>
<dbReference type="InterPro" id="IPR002110">
    <property type="entry name" value="Ankyrin_rpt"/>
</dbReference>